<organism evidence="2 3">
    <name type="scientific">Craterilacuibacter sinensis</name>
    <dbReference type="NCBI Taxonomy" id="2686017"/>
    <lineage>
        <taxon>Bacteria</taxon>
        <taxon>Pseudomonadati</taxon>
        <taxon>Pseudomonadota</taxon>
        <taxon>Betaproteobacteria</taxon>
        <taxon>Neisseriales</taxon>
        <taxon>Neisseriaceae</taxon>
        <taxon>Craterilacuibacter</taxon>
    </lineage>
</organism>
<evidence type="ECO:0000259" key="1">
    <source>
        <dbReference type="Pfam" id="PF14341"/>
    </source>
</evidence>
<evidence type="ECO:0000313" key="3">
    <source>
        <dbReference type="Proteomes" id="UP000467214"/>
    </source>
</evidence>
<dbReference type="AlphaFoldDB" id="A0A845BMV2"/>
<dbReference type="Pfam" id="PF14341">
    <property type="entry name" value="PilX_N"/>
    <property type="match status" value="1"/>
</dbReference>
<name>A0A845BMV2_9NEIS</name>
<comment type="caution">
    <text evidence="2">The sequence shown here is derived from an EMBL/GenBank/DDBJ whole genome shotgun (WGS) entry which is preliminary data.</text>
</comment>
<reference evidence="2 3" key="1">
    <citation type="submission" date="2019-12" db="EMBL/GenBank/DDBJ databases">
        <title>Neisseriaceae gen. nov. sp. Genome sequencing and assembly.</title>
        <authorList>
            <person name="Liu Z."/>
            <person name="Li A."/>
        </authorList>
    </citation>
    <scope>NUCLEOTIDE SEQUENCE [LARGE SCALE GENOMIC DNA]</scope>
    <source>
        <strain evidence="2 3">B2N2-7</strain>
    </source>
</reference>
<gene>
    <name evidence="2" type="ORF">GQF02_12080</name>
</gene>
<accession>A0A845BMV2</accession>
<feature type="domain" description="Type 4 fimbrial biogenesis protein PilX N-terminal" evidence="1">
    <location>
        <begin position="7"/>
        <end position="57"/>
    </location>
</feature>
<dbReference type="Proteomes" id="UP000467214">
    <property type="component" value="Unassembled WGS sequence"/>
</dbReference>
<keyword evidence="3" id="KW-1185">Reference proteome</keyword>
<sequence length="136" mass="14825">MMRQHTRGFSLLVVLVFLLILGALALFATRMALMQEKMAGNSRDKTLSFLSAEAGLRDAEVFLATADSLPNSTNPTLNRNAAGQPPGVSRAPSMVIECVNACAVTADRVYYRIVVTGYGARESAQTRLETIMWVEE</sequence>
<dbReference type="RefSeq" id="WP_160797468.1">
    <property type="nucleotide sequence ID" value="NZ_WSSB01000011.1"/>
</dbReference>
<evidence type="ECO:0000313" key="2">
    <source>
        <dbReference type="EMBL" id="MXR37712.1"/>
    </source>
</evidence>
<proteinExistence type="predicted"/>
<dbReference type="InterPro" id="IPR025746">
    <property type="entry name" value="PilX_N_dom"/>
</dbReference>
<protein>
    <recommendedName>
        <fullName evidence="1">Type 4 fimbrial biogenesis protein PilX N-terminal domain-containing protein</fullName>
    </recommendedName>
</protein>
<dbReference type="EMBL" id="WSSB01000011">
    <property type="protein sequence ID" value="MXR37712.1"/>
    <property type="molecule type" value="Genomic_DNA"/>
</dbReference>